<dbReference type="GO" id="GO:0008483">
    <property type="term" value="F:transaminase activity"/>
    <property type="evidence" value="ECO:0007669"/>
    <property type="project" value="UniProtKB-KW"/>
</dbReference>
<evidence type="ECO:0000313" key="7">
    <source>
        <dbReference type="EMBL" id="CZQ95061.1"/>
    </source>
</evidence>
<dbReference type="RefSeq" id="WP_068622685.1">
    <property type="nucleotide sequence ID" value="NZ_FJNB01000008.1"/>
</dbReference>
<gene>
    <name evidence="8" type="ORF">SAMN05216375_10784</name>
    <name evidence="7" type="ORF">TR210_1265</name>
</gene>
<evidence type="ECO:0000313" key="8">
    <source>
        <dbReference type="EMBL" id="SEJ08826.1"/>
    </source>
</evidence>
<keyword evidence="3" id="KW-0663">Pyridoxal phosphate</keyword>
<proteinExistence type="inferred from homology"/>
<dbReference type="InterPro" id="IPR015422">
    <property type="entry name" value="PyrdxlP-dep_Trfase_small"/>
</dbReference>
<evidence type="ECO:0000256" key="4">
    <source>
        <dbReference type="ARBA" id="ARBA00023239"/>
    </source>
</evidence>
<dbReference type="Gene3D" id="3.90.1150.10">
    <property type="entry name" value="Aspartate Aminotransferase, domain 1"/>
    <property type="match status" value="1"/>
</dbReference>
<dbReference type="CDD" id="cd00609">
    <property type="entry name" value="AAT_like"/>
    <property type="match status" value="1"/>
</dbReference>
<feature type="domain" description="Aminotransferase class I/classII large" evidence="6">
    <location>
        <begin position="48"/>
        <end position="378"/>
    </location>
</feature>
<keyword evidence="10" id="KW-1185">Reference proteome</keyword>
<accession>A0A143YSW6</accession>
<dbReference type="GO" id="GO:0030170">
    <property type="term" value="F:pyridoxal phosphate binding"/>
    <property type="evidence" value="ECO:0007669"/>
    <property type="project" value="InterPro"/>
</dbReference>
<dbReference type="SUPFAM" id="SSF53383">
    <property type="entry name" value="PLP-dependent transferases"/>
    <property type="match status" value="1"/>
</dbReference>
<dbReference type="STRING" id="640938.TR210_1265"/>
<dbReference type="InterPro" id="IPR015424">
    <property type="entry name" value="PyrdxlP-dep_Trfase"/>
</dbReference>
<evidence type="ECO:0000259" key="6">
    <source>
        <dbReference type="Pfam" id="PF00155"/>
    </source>
</evidence>
<dbReference type="PANTHER" id="PTHR43525:SF1">
    <property type="entry name" value="PROTEIN MALY"/>
    <property type="match status" value="1"/>
</dbReference>
<dbReference type="Pfam" id="PF00155">
    <property type="entry name" value="Aminotran_1_2"/>
    <property type="match status" value="1"/>
</dbReference>
<dbReference type="EC" id="4.4.1.13" evidence="2"/>
<dbReference type="Proteomes" id="UP000199280">
    <property type="component" value="Unassembled WGS sequence"/>
</dbReference>
<organism evidence="7 9">
    <name type="scientific">Trichococcus ilyis</name>
    <dbReference type="NCBI Taxonomy" id="640938"/>
    <lineage>
        <taxon>Bacteria</taxon>
        <taxon>Bacillati</taxon>
        <taxon>Bacillota</taxon>
        <taxon>Bacilli</taxon>
        <taxon>Lactobacillales</taxon>
        <taxon>Carnobacteriaceae</taxon>
        <taxon>Trichococcus</taxon>
    </lineage>
</organism>
<dbReference type="InterPro" id="IPR004839">
    <property type="entry name" value="Aminotransferase_I/II_large"/>
</dbReference>
<dbReference type="InterPro" id="IPR015421">
    <property type="entry name" value="PyrdxlP-dep_Trfase_major"/>
</dbReference>
<reference evidence="7 9" key="1">
    <citation type="submission" date="2016-02" db="EMBL/GenBank/DDBJ databases">
        <authorList>
            <person name="Wen L."/>
            <person name="He K."/>
            <person name="Yang H."/>
        </authorList>
    </citation>
    <scope>NUCLEOTIDE SEQUENCE [LARGE SCALE GENOMIC DNA]</scope>
    <source>
        <strain evidence="7">Trichococcus_R210</strain>
    </source>
</reference>
<dbReference type="AlphaFoldDB" id="A0A143YSW6"/>
<dbReference type="InterPro" id="IPR051798">
    <property type="entry name" value="Class-II_PLP-Dep_Aminotrans"/>
</dbReference>
<evidence type="ECO:0000256" key="1">
    <source>
        <dbReference type="ARBA" id="ARBA00001933"/>
    </source>
</evidence>
<keyword evidence="7" id="KW-0808">Transferase</keyword>
<evidence type="ECO:0000256" key="5">
    <source>
        <dbReference type="ARBA" id="ARBA00037974"/>
    </source>
</evidence>
<dbReference type="Gene3D" id="3.40.640.10">
    <property type="entry name" value="Type I PLP-dependent aspartate aminotransferase-like (Major domain)"/>
    <property type="match status" value="1"/>
</dbReference>
<comment type="similarity">
    <text evidence="5">Belongs to the class-II pyridoxal-phosphate-dependent aminotransferase family. MalY/PatB cystathionine beta-lyase subfamily.</text>
</comment>
<dbReference type="EMBL" id="FNYT01000007">
    <property type="protein sequence ID" value="SEJ08826.1"/>
    <property type="molecule type" value="Genomic_DNA"/>
</dbReference>
<dbReference type="Proteomes" id="UP000076878">
    <property type="component" value="Unassembled WGS sequence"/>
</dbReference>
<dbReference type="OrthoDB" id="9813612at2"/>
<name>A0A143YSW6_9LACT</name>
<reference evidence="8 10" key="2">
    <citation type="submission" date="2016-10" db="EMBL/GenBank/DDBJ databases">
        <authorList>
            <person name="Varghese N."/>
            <person name="Submissions S."/>
        </authorList>
    </citation>
    <scope>NUCLEOTIDE SEQUENCE [LARGE SCALE GENOMIC DNA]</scope>
    <source>
        <strain evidence="8 10">DSM 22150</strain>
    </source>
</reference>
<dbReference type="GO" id="GO:0047804">
    <property type="term" value="F:cysteine-S-conjugate beta-lyase activity"/>
    <property type="evidence" value="ECO:0007669"/>
    <property type="project" value="UniProtKB-EC"/>
</dbReference>
<keyword evidence="7" id="KW-0032">Aminotransferase</keyword>
<comment type="cofactor">
    <cofactor evidence="1">
        <name>pyridoxal 5'-phosphate</name>
        <dbReference type="ChEBI" id="CHEBI:597326"/>
    </cofactor>
</comment>
<dbReference type="PANTHER" id="PTHR43525">
    <property type="entry name" value="PROTEIN MALY"/>
    <property type="match status" value="1"/>
</dbReference>
<evidence type="ECO:0000256" key="3">
    <source>
        <dbReference type="ARBA" id="ARBA00022898"/>
    </source>
</evidence>
<sequence>MTTFDSPLDRRGNGSKKWDKDYIQRRFKTAREDIYPLFIADMDFRQDEAVMRAFHAFIETGDFGYFDVLDSFYDNIQAWYRDKLETPIEKDWIVPANGTIASMHFAADLVSNGQPIMLLTPVYGVFKDIATHFGGMVTVPLLEADSAYRIDFERIEQEIVAQNVGTLLFCNPHNPSGRIWSYEELQAVVQICKKHGVTLLSDEIHGELNLSEKPFVSLIAFMEEYEGIIVASSPNKTFNLSGLTASYVIIRDPVLLAAYQRELARFHITINRAGMAFIADVYKHGRDWHAELIAYLKGNLELVEERFDGLELEWIRPDTGFLVWISLNKVTDVDRFVLELAQQTGVLVETGSRFVADYGNHIRLNCATSRGFLGEALDKFRDFYQQYAE</sequence>
<evidence type="ECO:0000313" key="10">
    <source>
        <dbReference type="Proteomes" id="UP000199280"/>
    </source>
</evidence>
<evidence type="ECO:0000256" key="2">
    <source>
        <dbReference type="ARBA" id="ARBA00012224"/>
    </source>
</evidence>
<dbReference type="EMBL" id="FJNB01000008">
    <property type="protein sequence ID" value="CZQ95061.1"/>
    <property type="molecule type" value="Genomic_DNA"/>
</dbReference>
<protein>
    <recommendedName>
        <fullName evidence="2">cysteine-S-conjugate beta-lyase</fullName>
        <ecNumber evidence="2">4.4.1.13</ecNumber>
    </recommendedName>
</protein>
<evidence type="ECO:0000313" key="9">
    <source>
        <dbReference type="Proteomes" id="UP000076878"/>
    </source>
</evidence>
<keyword evidence="4" id="KW-0456">Lyase</keyword>